<dbReference type="GO" id="GO:0046961">
    <property type="term" value="F:proton-transporting ATPase activity, rotational mechanism"/>
    <property type="evidence" value="ECO:0007669"/>
    <property type="project" value="InterPro"/>
</dbReference>
<dbReference type="Gene3D" id="1.25.40.150">
    <property type="entry name" value="V-type ATPase, subunit H, C-terminal domain"/>
    <property type="match status" value="1"/>
</dbReference>
<comment type="caution">
    <text evidence="12">The sequence shown here is derived from an EMBL/GenBank/DDBJ whole genome shotgun (WGS) entry which is preliminary data.</text>
</comment>
<gene>
    <name evidence="12" type="ORF">DdX_19822</name>
</gene>
<dbReference type="PANTHER" id="PTHR10698">
    <property type="entry name" value="V-TYPE PROTON ATPASE SUBUNIT H"/>
    <property type="match status" value="1"/>
</dbReference>
<dbReference type="Proteomes" id="UP001201812">
    <property type="component" value="Unassembled WGS sequence"/>
</dbReference>
<dbReference type="GO" id="GO:0008270">
    <property type="term" value="F:zinc ion binding"/>
    <property type="evidence" value="ECO:0007669"/>
    <property type="project" value="UniProtKB-KW"/>
</dbReference>
<feature type="domain" description="C3H1-type" evidence="11">
    <location>
        <begin position="562"/>
        <end position="590"/>
    </location>
</feature>
<dbReference type="EMBL" id="JAKKPZ010000452">
    <property type="protein sequence ID" value="KAI1694977.1"/>
    <property type="molecule type" value="Genomic_DNA"/>
</dbReference>
<comment type="similarity">
    <text evidence="1">Belongs to the V-ATPase H subunit family.</text>
</comment>
<name>A0AAD4MIV7_9BILA</name>
<dbReference type="InterPro" id="IPR000571">
    <property type="entry name" value="Znf_CCCH"/>
</dbReference>
<evidence type="ECO:0000256" key="2">
    <source>
        <dbReference type="ARBA" id="ARBA00022448"/>
    </source>
</evidence>
<keyword evidence="5" id="KW-0375">Hydrogen ion transport</keyword>
<feature type="compositionally biased region" description="Basic residues" evidence="10">
    <location>
        <begin position="429"/>
        <end position="441"/>
    </location>
</feature>
<dbReference type="Gene3D" id="4.10.1000.10">
    <property type="entry name" value="Zinc finger, CCCH-type"/>
    <property type="match status" value="2"/>
</dbReference>
<evidence type="ECO:0000256" key="9">
    <source>
        <dbReference type="PROSITE-ProRule" id="PRU00723"/>
    </source>
</evidence>
<sequence>MASTNMDMQKLFQQIDALNNVLDKQDTERVKASLRCVQTLLKIDEYRLPFLQNGGIECLKILLYKYKTNHQFQYQIIFCLWCLSFNAQVCVELIKKGVVNKLGVVLSEAFLPKEKIVRIALATIRNLFQQFEARNNKFGVHQLSLQIMTQCKILSDSQFLKRFEDSDLQEDAKYLHNKLRPLVQDFNSLDEYSLELRSGSLLWSAMHKSDKFWKENANKFDDNGYELIRLLINILKTSRDALVLSIAAHDLSKKKCSLNFDSVPIQGVTDSKLDMVQQQQIFVNSGASSHYPAYPPGFFNRQSLMQVPSEPLSMQQLHGMIAPRIVYVPSPNHTFQSGYLQQTYGQEHFVGNQQELNTQSFNMMGSATHEVISSTLYTHNGIPQTAIGAVPASVLYAQIQMQNQPMSNSASQIVQENDSNEKRNDTHARIKSKPMSKLPPHWHPRYKTEMCNKYTSEVGCPFGKECQYLHPEDLGSGDTRMRLPCNNSGRMDFTRKDDVRYMQKKQIEGTLAQQISRENHQSGINQHRFITSHSSKRSSYGSGNNTFVRPVPGVITPAIHPKFKTIVCNKYNSPDGCPYGAHCQFRHPEDHDPPHLMFQKFSQMSVKFPMGHRDGFNRESRLPSAKVKERNFVHQTVNNDNGTTIKRCSSPLIFLNEHTLPKFVKAASKPPRNGLRRHNSSENLGHYTFMQVALLKNHLKSRKKKELAAK</sequence>
<dbReference type="PANTHER" id="PTHR10698:SF0">
    <property type="entry name" value="V-TYPE PROTON ATPASE SUBUNIT H"/>
    <property type="match status" value="1"/>
</dbReference>
<keyword evidence="2" id="KW-0813">Transport</keyword>
<evidence type="ECO:0000259" key="11">
    <source>
        <dbReference type="PROSITE" id="PS50103"/>
    </source>
</evidence>
<dbReference type="InterPro" id="IPR004908">
    <property type="entry name" value="ATPase_V1-cplx_hsu"/>
</dbReference>
<evidence type="ECO:0000313" key="13">
    <source>
        <dbReference type="Proteomes" id="UP001201812"/>
    </source>
</evidence>
<keyword evidence="4 9" id="KW-0863">Zinc-finger</keyword>
<dbReference type="InterPro" id="IPR038497">
    <property type="entry name" value="ATPase_V1-cplx_hsu_C_sf"/>
</dbReference>
<dbReference type="Pfam" id="PF11698">
    <property type="entry name" value="V-ATPase_H_C"/>
    <property type="match status" value="1"/>
</dbReference>
<organism evidence="12 13">
    <name type="scientific">Ditylenchus destructor</name>
    <dbReference type="NCBI Taxonomy" id="166010"/>
    <lineage>
        <taxon>Eukaryota</taxon>
        <taxon>Metazoa</taxon>
        <taxon>Ecdysozoa</taxon>
        <taxon>Nematoda</taxon>
        <taxon>Chromadorea</taxon>
        <taxon>Rhabditida</taxon>
        <taxon>Tylenchina</taxon>
        <taxon>Tylenchomorpha</taxon>
        <taxon>Sphaerularioidea</taxon>
        <taxon>Anguinidae</taxon>
        <taxon>Anguininae</taxon>
        <taxon>Ditylenchus</taxon>
    </lineage>
</organism>
<evidence type="ECO:0000256" key="7">
    <source>
        <dbReference type="ARBA" id="ARBA00023065"/>
    </source>
</evidence>
<feature type="domain" description="C3H1-type" evidence="11">
    <location>
        <begin position="445"/>
        <end position="473"/>
    </location>
</feature>
<keyword evidence="6 9" id="KW-0862">Zinc</keyword>
<dbReference type="Pfam" id="PF03224">
    <property type="entry name" value="V-ATPase_H_N"/>
    <property type="match status" value="1"/>
</dbReference>
<dbReference type="InterPro" id="IPR011989">
    <property type="entry name" value="ARM-like"/>
</dbReference>
<dbReference type="GO" id="GO:0005765">
    <property type="term" value="C:lysosomal membrane"/>
    <property type="evidence" value="ECO:0007669"/>
    <property type="project" value="TreeGrafter"/>
</dbReference>
<dbReference type="InterPro" id="IPR016024">
    <property type="entry name" value="ARM-type_fold"/>
</dbReference>
<dbReference type="InterPro" id="IPR011987">
    <property type="entry name" value="ATPase_V1-cplx_hsu_C"/>
</dbReference>
<feature type="zinc finger region" description="C3H1-type" evidence="9">
    <location>
        <begin position="562"/>
        <end position="590"/>
    </location>
</feature>
<evidence type="ECO:0000256" key="1">
    <source>
        <dbReference type="ARBA" id="ARBA00008613"/>
    </source>
</evidence>
<keyword evidence="3 9" id="KW-0479">Metal-binding</keyword>
<dbReference type="PROSITE" id="PS50103">
    <property type="entry name" value="ZF_C3H1"/>
    <property type="match status" value="2"/>
</dbReference>
<dbReference type="AlphaFoldDB" id="A0AAD4MIV7"/>
<dbReference type="SUPFAM" id="SSF48371">
    <property type="entry name" value="ARM repeat"/>
    <property type="match status" value="1"/>
</dbReference>
<keyword evidence="7" id="KW-0406">Ion transport</keyword>
<reference evidence="12" key="1">
    <citation type="submission" date="2022-01" db="EMBL/GenBank/DDBJ databases">
        <title>Genome Sequence Resource for Two Populations of Ditylenchus destructor, the Migratory Endoparasitic Phytonematode.</title>
        <authorList>
            <person name="Zhang H."/>
            <person name="Lin R."/>
            <person name="Xie B."/>
        </authorList>
    </citation>
    <scope>NUCLEOTIDE SEQUENCE</scope>
    <source>
        <strain evidence="12">BazhouSP</strain>
    </source>
</reference>
<dbReference type="Gene3D" id="1.25.10.10">
    <property type="entry name" value="Leucine-rich Repeat Variant"/>
    <property type="match status" value="1"/>
</dbReference>
<keyword evidence="13" id="KW-1185">Reference proteome</keyword>
<evidence type="ECO:0000313" key="12">
    <source>
        <dbReference type="EMBL" id="KAI1694977.1"/>
    </source>
</evidence>
<evidence type="ECO:0000256" key="3">
    <source>
        <dbReference type="ARBA" id="ARBA00022723"/>
    </source>
</evidence>
<evidence type="ECO:0000256" key="8">
    <source>
        <dbReference type="ARBA" id="ARBA00046225"/>
    </source>
</evidence>
<feature type="zinc finger region" description="C3H1-type" evidence="9">
    <location>
        <begin position="445"/>
        <end position="473"/>
    </location>
</feature>
<dbReference type="GO" id="GO:0000221">
    <property type="term" value="C:vacuolar proton-transporting V-type ATPase, V1 domain"/>
    <property type="evidence" value="ECO:0007669"/>
    <property type="project" value="InterPro"/>
</dbReference>
<accession>A0AAD4MIV7</accession>
<feature type="region of interest" description="Disordered" evidence="10">
    <location>
        <begin position="415"/>
        <end position="441"/>
    </location>
</feature>
<protein>
    <submittedName>
        <fullName evidence="12">V-ATPase subunit H domain-containing protein</fullName>
    </submittedName>
</protein>
<evidence type="ECO:0000256" key="4">
    <source>
        <dbReference type="ARBA" id="ARBA00022771"/>
    </source>
</evidence>
<evidence type="ECO:0000256" key="6">
    <source>
        <dbReference type="ARBA" id="ARBA00022833"/>
    </source>
</evidence>
<dbReference type="InterPro" id="IPR036855">
    <property type="entry name" value="Znf_CCCH_sf"/>
</dbReference>
<feature type="compositionally biased region" description="Basic and acidic residues" evidence="10">
    <location>
        <begin position="419"/>
        <end position="428"/>
    </location>
</feature>
<evidence type="ECO:0000256" key="5">
    <source>
        <dbReference type="ARBA" id="ARBA00022781"/>
    </source>
</evidence>
<dbReference type="SUPFAM" id="SSF90229">
    <property type="entry name" value="CCCH zinc finger"/>
    <property type="match status" value="2"/>
</dbReference>
<proteinExistence type="inferred from homology"/>
<dbReference type="SMART" id="SM00356">
    <property type="entry name" value="ZnF_C3H1"/>
    <property type="match status" value="2"/>
</dbReference>
<comment type="function">
    <text evidence="8">Subunit of the V1 complex of vacuolar(H+)-ATPase (V-ATPase), a multisubunit enzyme composed of a peripheral complex (V1) that hydrolyzes ATP and a membrane integral complex (V0) that translocates protons. V-ATPase is responsible for acidifying and maintaining the pH of intracellular compartments and in some cell types, is targeted to the plasma membrane, where it is responsible for acidifying the extracellular environment. Subunit H is essential for V-ATPase activity, but not for the assembly of the complex.</text>
</comment>
<evidence type="ECO:0000256" key="10">
    <source>
        <dbReference type="SAM" id="MobiDB-lite"/>
    </source>
</evidence>